<feature type="compositionally biased region" description="Basic and acidic residues" evidence="1">
    <location>
        <begin position="27"/>
        <end position="39"/>
    </location>
</feature>
<sequence length="394" mass="45551">SVGIDEEDTFVVEVQSPAAASKKTKEHQKPHVQTEESKSESPVPVCTVLPKDAHTRGPPNVLAQPCSSGSAMLAPPFSEQAPNKFEADSSENEDMRKKIDSIRRQRGQQSEHWLPHNHEDLHAQASCSTTVDHRGIEHQAPSSEVPGTKRHAPFMSENPEENMDNENPEWEAVRRLTTEEERYQAVKKVWHNSRVPDPHQELSTFHYRRHLLGLKHSNTPARKRGKRKASHDSSSEYAKPAKRQRFDTDIIDLKLKELERKKEKDVANAHDMFRYGMDMLHRDFRRNEAQSPRYRGRPHHRRAHTAPWDFRYYQMQERKIHEEFMASAQSINSAYSARANKLLSARDEVRRFDAFYAGLQDSDPRLLSERQIKENLKLEELLGRFNVAYGAAKD</sequence>
<evidence type="ECO:0000313" key="2">
    <source>
        <dbReference type="EMBL" id="JAT97418.1"/>
    </source>
</evidence>
<protein>
    <submittedName>
        <fullName evidence="2">Uncharacterized protein</fullName>
    </submittedName>
</protein>
<dbReference type="AlphaFoldDB" id="A0A1E1XE17"/>
<reference evidence="2" key="1">
    <citation type="journal article" date="2017" name="Front. Cell. Infect. Microbiol.">
        <title>The Distinct Transcriptional Response of the Midgut of Amblyomma sculptum and Amblyomma aureolatum Ticks to Rickettsia rickettsii Correlates to Their Differences in Susceptibility to Infection.</title>
        <authorList>
            <person name="Martins L.A."/>
            <person name="Galletti M.F.B.M."/>
            <person name="Ribeiro J.M."/>
            <person name="Fujita A."/>
            <person name="Costa F.B."/>
            <person name="Labruna M.B."/>
            <person name="Daffre S."/>
            <person name="Fogaca A.C."/>
        </authorList>
    </citation>
    <scope>NUCLEOTIDE SEQUENCE</scope>
</reference>
<evidence type="ECO:0000256" key="1">
    <source>
        <dbReference type="SAM" id="MobiDB-lite"/>
    </source>
</evidence>
<feature type="non-terminal residue" evidence="2">
    <location>
        <position position="1"/>
    </location>
</feature>
<proteinExistence type="evidence at transcript level"/>
<feature type="compositionally biased region" description="Acidic residues" evidence="1">
    <location>
        <begin position="1"/>
        <end position="10"/>
    </location>
</feature>
<accession>A0A1E1XE17</accession>
<feature type="region of interest" description="Disordered" evidence="1">
    <location>
        <begin position="135"/>
        <end position="166"/>
    </location>
</feature>
<feature type="region of interest" description="Disordered" evidence="1">
    <location>
        <begin position="1"/>
        <end position="96"/>
    </location>
</feature>
<dbReference type="EMBL" id="GFAC01001770">
    <property type="protein sequence ID" value="JAT97418.1"/>
    <property type="molecule type" value="mRNA"/>
</dbReference>
<organism evidence="2">
    <name type="scientific">Amblyomma aureolatum</name>
    <dbReference type="NCBI Taxonomy" id="187763"/>
    <lineage>
        <taxon>Eukaryota</taxon>
        <taxon>Metazoa</taxon>
        <taxon>Ecdysozoa</taxon>
        <taxon>Arthropoda</taxon>
        <taxon>Chelicerata</taxon>
        <taxon>Arachnida</taxon>
        <taxon>Acari</taxon>
        <taxon>Parasitiformes</taxon>
        <taxon>Ixodida</taxon>
        <taxon>Ixodoidea</taxon>
        <taxon>Ixodidae</taxon>
        <taxon>Amblyomminae</taxon>
        <taxon>Amblyomma</taxon>
    </lineage>
</organism>
<name>A0A1E1XE17_9ACAR</name>
<feature type="region of interest" description="Disordered" evidence="1">
    <location>
        <begin position="215"/>
        <end position="243"/>
    </location>
</feature>